<dbReference type="GO" id="GO:0005737">
    <property type="term" value="C:cytoplasm"/>
    <property type="evidence" value="ECO:0007669"/>
    <property type="project" value="TreeGrafter"/>
</dbReference>
<dbReference type="SUPFAM" id="SSF102705">
    <property type="entry name" value="NIF3 (NGG1p interacting factor 3)-like"/>
    <property type="match status" value="1"/>
</dbReference>
<organism evidence="3">
    <name type="scientific">hydrothermal vent metagenome</name>
    <dbReference type="NCBI Taxonomy" id="652676"/>
    <lineage>
        <taxon>unclassified sequences</taxon>
        <taxon>metagenomes</taxon>
        <taxon>ecological metagenomes</taxon>
    </lineage>
</organism>
<dbReference type="EMBL" id="UOGD01000449">
    <property type="protein sequence ID" value="VAX29415.1"/>
    <property type="molecule type" value="Genomic_DNA"/>
</dbReference>
<dbReference type="GO" id="GO:0046872">
    <property type="term" value="F:metal ion binding"/>
    <property type="evidence" value="ECO:0007669"/>
    <property type="project" value="UniProtKB-KW"/>
</dbReference>
<dbReference type="GO" id="GO:0016787">
    <property type="term" value="F:hydrolase activity"/>
    <property type="evidence" value="ECO:0007669"/>
    <property type="project" value="UniProtKB-KW"/>
</dbReference>
<comment type="similarity">
    <text evidence="1">Belongs to the GTP cyclohydrolase I type 2/NIF3 family.</text>
</comment>
<dbReference type="Pfam" id="PF01784">
    <property type="entry name" value="DUF34_NIF3"/>
    <property type="match status" value="1"/>
</dbReference>
<reference evidence="3" key="1">
    <citation type="submission" date="2018-06" db="EMBL/GenBank/DDBJ databases">
        <authorList>
            <person name="Zhirakovskaya E."/>
        </authorList>
    </citation>
    <scope>NUCLEOTIDE SEQUENCE</scope>
</reference>
<dbReference type="Gene3D" id="3.30.70.120">
    <property type="match status" value="1"/>
</dbReference>
<dbReference type="InterPro" id="IPR017221">
    <property type="entry name" value="DUF34/NIF3_bac"/>
</dbReference>
<dbReference type="NCBIfam" id="TIGR00486">
    <property type="entry name" value="YbgI_SA1388"/>
    <property type="match status" value="1"/>
</dbReference>
<gene>
    <name evidence="3" type="ORF">MNBD_IGNAVI01-538</name>
</gene>
<dbReference type="InterPro" id="IPR015867">
    <property type="entry name" value="N-reg_PII/ATP_PRibTrfase_C"/>
</dbReference>
<proteinExistence type="inferred from homology"/>
<name>A0A3B1DCH8_9ZZZZ</name>
<dbReference type="InterPro" id="IPR002678">
    <property type="entry name" value="DUF34/NIF3"/>
</dbReference>
<dbReference type="AlphaFoldDB" id="A0A3B1DCH8"/>
<evidence type="ECO:0000313" key="3">
    <source>
        <dbReference type="EMBL" id="VAX29415.1"/>
    </source>
</evidence>
<dbReference type="FunFam" id="3.40.1390.30:FF:000001">
    <property type="entry name" value="GTP cyclohydrolase 1 type 2"/>
    <property type="match status" value="1"/>
</dbReference>
<protein>
    <submittedName>
        <fullName evidence="3">GTP cyclohydrolase 1 type 2 homolog YbgI</fullName>
    </submittedName>
</protein>
<dbReference type="PANTHER" id="PTHR13799">
    <property type="entry name" value="NGG1 INTERACTING FACTOR 3"/>
    <property type="match status" value="1"/>
</dbReference>
<sequence length="382" mass="42554">MHSQKRGAFFLFSMYGSEVIKYLEEWAPPGAAWKDDNIGLQVGAGDIKIKNILVALELNQKVLSQAIKKNCNFIFTHHPFIFTPLKRLDFQNDPKAAIIQELIKNNITLYSAHTNLDFTKDGVSFELAKKLELRDIKFLANEESDQYKLVVFVPLDDLTAVSEAIFNAGGGIIGEYKKCSYQLLGEGTFEGSDNTNPHIGKKNNFETVVEVRLEVLVHSWKLNSVVRAMLSAHPYEEPAYDIYVLNNKNANYGYGAIGNLGSPMKVNEFLSHVRSKLDVEAVRFTPGSSGRIKKVAVCGGSGSDLVNNAIASGADAYITADIKYHTFQDAENKILLIDAGHYETEVQVLNIVKKKLIDLTKNMNVKVFKYSGSTNPVKFFNN</sequence>
<dbReference type="Gene3D" id="3.40.1390.30">
    <property type="entry name" value="NIF3 (NGG1p interacting factor 3)-like"/>
    <property type="match status" value="2"/>
</dbReference>
<dbReference type="PIRSF" id="PIRSF037489">
    <property type="entry name" value="UCP037489_NIF3_YqfO"/>
    <property type="match status" value="1"/>
</dbReference>
<accession>A0A3B1DCH8</accession>
<evidence type="ECO:0000256" key="2">
    <source>
        <dbReference type="ARBA" id="ARBA00022723"/>
    </source>
</evidence>
<evidence type="ECO:0000256" key="1">
    <source>
        <dbReference type="ARBA" id="ARBA00006964"/>
    </source>
</evidence>
<dbReference type="InterPro" id="IPR036069">
    <property type="entry name" value="DUF34/NIF3_sf"/>
</dbReference>
<keyword evidence="3" id="KW-0378">Hydrolase</keyword>
<dbReference type="PANTHER" id="PTHR13799:SF14">
    <property type="entry name" value="GTP CYCLOHYDROLASE 1 TYPE 2 HOMOLOG"/>
    <property type="match status" value="1"/>
</dbReference>
<keyword evidence="2" id="KW-0479">Metal-binding</keyword>